<dbReference type="AlphaFoldDB" id="A0A9P5PJL0"/>
<reference evidence="2" key="1">
    <citation type="submission" date="2020-11" db="EMBL/GenBank/DDBJ databases">
        <authorList>
            <consortium name="DOE Joint Genome Institute"/>
            <person name="Ahrendt S."/>
            <person name="Riley R."/>
            <person name="Andreopoulos W."/>
            <person name="Labutti K."/>
            <person name="Pangilinan J."/>
            <person name="Ruiz-Duenas F.J."/>
            <person name="Barrasa J.M."/>
            <person name="Sanchez-Garcia M."/>
            <person name="Camarero S."/>
            <person name="Miyauchi S."/>
            <person name="Serrano A."/>
            <person name="Linde D."/>
            <person name="Babiker R."/>
            <person name="Drula E."/>
            <person name="Ayuso-Fernandez I."/>
            <person name="Pacheco R."/>
            <person name="Padilla G."/>
            <person name="Ferreira P."/>
            <person name="Barriuso J."/>
            <person name="Kellner H."/>
            <person name="Castanera R."/>
            <person name="Alfaro M."/>
            <person name="Ramirez L."/>
            <person name="Pisabarro A.G."/>
            <person name="Kuo A."/>
            <person name="Tritt A."/>
            <person name="Lipzen A."/>
            <person name="He G."/>
            <person name="Yan M."/>
            <person name="Ng V."/>
            <person name="Cullen D."/>
            <person name="Martin F."/>
            <person name="Rosso M.-N."/>
            <person name="Henrissat B."/>
            <person name="Hibbett D."/>
            <person name="Martinez A.T."/>
            <person name="Grigoriev I.V."/>
        </authorList>
    </citation>
    <scope>NUCLEOTIDE SEQUENCE</scope>
    <source>
        <strain evidence="2">AH 40177</strain>
    </source>
</reference>
<gene>
    <name evidence="2" type="ORF">BDP27DRAFT_1367136</name>
</gene>
<dbReference type="EMBL" id="JADNRY010000121">
    <property type="protein sequence ID" value="KAF9064558.1"/>
    <property type="molecule type" value="Genomic_DNA"/>
</dbReference>
<name>A0A9P5PJL0_9AGAR</name>
<comment type="caution">
    <text evidence="2">The sequence shown here is derived from an EMBL/GenBank/DDBJ whole genome shotgun (WGS) entry which is preliminary data.</text>
</comment>
<evidence type="ECO:0000256" key="1">
    <source>
        <dbReference type="SAM" id="MobiDB-lite"/>
    </source>
</evidence>
<sequence length="639" mass="74042">MSWTCASQWTDPAQEAAYALSHDLVFPRFYTAPEESMVSANEGVVASITPHDEIEPSLLTARQTPRCDVARVAFKTDEYRYFHVLAGCLEPDPSDHVRFGSDVSSVCALYNSQVPILRLPAELLLIIAEHYMEMHKIQYPESLMYRDWDWGAARCVQLASFHCYFPKVEECDVELLQIWVEHSLVARSNSTIFRSVPVMIELARRQLQARRPVDLNLFVAQDKFDTTRHHFDEGENTVSENIIRQICSLYSGHYDDILFKKFYDVFHHARCITIEAPARCIGQLLLIDEWPALEKLRLSLCSTLIWRRRTLRKLRHHFFRERPKLREVHLSSEYELLSPADSFFYHFQLPWSQLTRLIIREGVVGRGKESYDSFRRIFHHCAPSLRYCEIRQIVAPEPEVMSMTEDPAAPVVSFPHLEELFLDCGTDMQHFRAISMVGPMLWNSAFPALKTLRLWTGTHPSFNDECLNVGEDRHLIDALTSLQRRSSFPLEKFQLFNAAGRGEGIASFLRRVPTLKVLDLRQTFYAWTDILPLIHTDTTYLPNLSCLRIDDRAAYTTRITDADYELYANMVLDTVRSRSIPQGQLETVAFIIRRRPTRDNVETFPRLGYDDDDDCYMSDSTDGEWSDTDSDVDMEGMDF</sequence>
<evidence type="ECO:0000313" key="3">
    <source>
        <dbReference type="Proteomes" id="UP000772434"/>
    </source>
</evidence>
<dbReference type="Gene3D" id="3.80.10.10">
    <property type="entry name" value="Ribonuclease Inhibitor"/>
    <property type="match status" value="1"/>
</dbReference>
<organism evidence="2 3">
    <name type="scientific">Rhodocollybia butyracea</name>
    <dbReference type="NCBI Taxonomy" id="206335"/>
    <lineage>
        <taxon>Eukaryota</taxon>
        <taxon>Fungi</taxon>
        <taxon>Dikarya</taxon>
        <taxon>Basidiomycota</taxon>
        <taxon>Agaricomycotina</taxon>
        <taxon>Agaricomycetes</taxon>
        <taxon>Agaricomycetidae</taxon>
        <taxon>Agaricales</taxon>
        <taxon>Marasmiineae</taxon>
        <taxon>Omphalotaceae</taxon>
        <taxon>Rhodocollybia</taxon>
    </lineage>
</organism>
<proteinExistence type="predicted"/>
<dbReference type="InterPro" id="IPR032675">
    <property type="entry name" value="LRR_dom_sf"/>
</dbReference>
<protein>
    <submittedName>
        <fullName evidence="2">Uncharacterized protein</fullName>
    </submittedName>
</protein>
<dbReference type="OrthoDB" id="2739823at2759"/>
<keyword evidence="3" id="KW-1185">Reference proteome</keyword>
<feature type="region of interest" description="Disordered" evidence="1">
    <location>
        <begin position="618"/>
        <end position="639"/>
    </location>
</feature>
<dbReference type="Proteomes" id="UP000772434">
    <property type="component" value="Unassembled WGS sequence"/>
</dbReference>
<evidence type="ECO:0000313" key="2">
    <source>
        <dbReference type="EMBL" id="KAF9064558.1"/>
    </source>
</evidence>
<accession>A0A9P5PJL0</accession>
<dbReference type="SUPFAM" id="SSF52047">
    <property type="entry name" value="RNI-like"/>
    <property type="match status" value="1"/>
</dbReference>